<keyword evidence="3" id="KW-1185">Reference proteome</keyword>
<evidence type="ECO:0000313" key="2">
    <source>
        <dbReference type="EMBL" id="VDM39931.1"/>
    </source>
</evidence>
<dbReference type="WBParaSite" id="TCNE_0000861001-mRNA-1">
    <property type="protein sequence ID" value="TCNE_0000861001-mRNA-1"/>
    <property type="gene ID" value="TCNE_0000861001"/>
</dbReference>
<organism evidence="3 4">
    <name type="scientific">Toxocara canis</name>
    <name type="common">Canine roundworm</name>
    <dbReference type="NCBI Taxonomy" id="6265"/>
    <lineage>
        <taxon>Eukaryota</taxon>
        <taxon>Metazoa</taxon>
        <taxon>Ecdysozoa</taxon>
        <taxon>Nematoda</taxon>
        <taxon>Chromadorea</taxon>
        <taxon>Rhabditida</taxon>
        <taxon>Spirurina</taxon>
        <taxon>Ascaridomorpha</taxon>
        <taxon>Ascaridoidea</taxon>
        <taxon>Toxocaridae</taxon>
        <taxon>Toxocara</taxon>
    </lineage>
</organism>
<evidence type="ECO:0000256" key="1">
    <source>
        <dbReference type="SAM" id="MobiDB-lite"/>
    </source>
</evidence>
<dbReference type="AlphaFoldDB" id="A0A183UJE0"/>
<evidence type="ECO:0000313" key="3">
    <source>
        <dbReference type="Proteomes" id="UP000050794"/>
    </source>
</evidence>
<sequence>MGHWLAKFYWILGEDVMQTPNIRREGHKHRILNLDPRSPSYAIPRTPIEVDSTPERGDEAGSITRRTGVQITKKAGGLRQRFMQKQTLASTE</sequence>
<evidence type="ECO:0000313" key="4">
    <source>
        <dbReference type="WBParaSite" id="TCNE_0000861001-mRNA-1"/>
    </source>
</evidence>
<dbReference type="Proteomes" id="UP000050794">
    <property type="component" value="Unassembled WGS sequence"/>
</dbReference>
<reference evidence="2 3" key="2">
    <citation type="submission" date="2018-11" db="EMBL/GenBank/DDBJ databases">
        <authorList>
            <consortium name="Pathogen Informatics"/>
        </authorList>
    </citation>
    <scope>NUCLEOTIDE SEQUENCE [LARGE SCALE GENOMIC DNA]</scope>
</reference>
<proteinExistence type="predicted"/>
<feature type="region of interest" description="Disordered" evidence="1">
    <location>
        <begin position="35"/>
        <end position="63"/>
    </location>
</feature>
<reference evidence="4" key="1">
    <citation type="submission" date="2016-06" db="UniProtKB">
        <authorList>
            <consortium name="WormBaseParasite"/>
        </authorList>
    </citation>
    <scope>IDENTIFICATION</scope>
</reference>
<name>A0A183UJE0_TOXCA</name>
<protein>
    <submittedName>
        <fullName evidence="2 4">Uncharacterized protein</fullName>
    </submittedName>
</protein>
<gene>
    <name evidence="2" type="ORF">TCNE_LOCUS8610</name>
</gene>
<dbReference type="EMBL" id="UYWY01019953">
    <property type="protein sequence ID" value="VDM39931.1"/>
    <property type="molecule type" value="Genomic_DNA"/>
</dbReference>
<accession>A0A183UJE0</accession>